<dbReference type="Proteomes" id="UP000424527">
    <property type="component" value="Unassembled WGS sequence"/>
</dbReference>
<proteinExistence type="predicted"/>
<feature type="region of interest" description="Disordered" evidence="1">
    <location>
        <begin position="209"/>
        <end position="508"/>
    </location>
</feature>
<feature type="compositionally biased region" description="Polar residues" evidence="1">
    <location>
        <begin position="328"/>
        <end position="337"/>
    </location>
</feature>
<evidence type="ECO:0000256" key="1">
    <source>
        <dbReference type="SAM" id="MobiDB-lite"/>
    </source>
</evidence>
<feature type="compositionally biased region" description="Basic and acidic residues" evidence="1">
    <location>
        <begin position="153"/>
        <end position="172"/>
    </location>
</feature>
<dbReference type="GO" id="GO:0005930">
    <property type="term" value="C:axoneme"/>
    <property type="evidence" value="ECO:0007669"/>
    <property type="project" value="TreeGrafter"/>
</dbReference>
<feature type="compositionally biased region" description="Basic and acidic residues" evidence="1">
    <location>
        <begin position="251"/>
        <end position="278"/>
    </location>
</feature>
<keyword evidence="3" id="KW-1185">Reference proteome</keyword>
<dbReference type="EMBL" id="REGW02000022">
    <property type="protein sequence ID" value="KAE8279759.1"/>
    <property type="molecule type" value="Genomic_DNA"/>
</dbReference>
<dbReference type="PANTHER" id="PTHR23005:SF4">
    <property type="entry name" value="OXYGEN-REGULATED PROTEIN 1"/>
    <property type="match status" value="1"/>
</dbReference>
<feature type="region of interest" description="Disordered" evidence="1">
    <location>
        <begin position="147"/>
        <end position="180"/>
    </location>
</feature>
<dbReference type="GO" id="GO:0042461">
    <property type="term" value="P:photoreceptor cell development"/>
    <property type="evidence" value="ECO:0007669"/>
    <property type="project" value="TreeGrafter"/>
</dbReference>
<dbReference type="PANTHER" id="PTHR23005">
    <property type="entry name" value="RETINITIS PIGMENTOSA 1 PROTEIN"/>
    <property type="match status" value="1"/>
</dbReference>
<evidence type="ECO:0000313" key="2">
    <source>
        <dbReference type="EMBL" id="KAE8279759.1"/>
    </source>
</evidence>
<protein>
    <submittedName>
        <fullName evidence="2">Uncharacterized protein</fullName>
    </submittedName>
</protein>
<reference evidence="2 3" key="1">
    <citation type="submission" date="2019-07" db="EMBL/GenBank/DDBJ databases">
        <title>Chromosome genome assembly for large yellow croaker.</title>
        <authorList>
            <person name="Xiao S."/>
        </authorList>
    </citation>
    <scope>NUCLEOTIDE SEQUENCE [LARGE SCALE GENOMIC DNA]</scope>
    <source>
        <strain evidence="2">JMULYC20181020</strain>
        <tissue evidence="2">Muscle</tissue>
    </source>
</reference>
<feature type="compositionally biased region" description="Basic and acidic residues" evidence="1">
    <location>
        <begin position="479"/>
        <end position="495"/>
    </location>
</feature>
<dbReference type="GO" id="GO:0035082">
    <property type="term" value="P:axoneme assembly"/>
    <property type="evidence" value="ECO:0007669"/>
    <property type="project" value="TreeGrafter"/>
</dbReference>
<feature type="compositionally biased region" description="Basic and acidic residues" evidence="1">
    <location>
        <begin position="300"/>
        <end position="313"/>
    </location>
</feature>
<name>A0A6G0HKI9_LARCR</name>
<organism evidence="2 3">
    <name type="scientific">Larimichthys crocea</name>
    <name type="common">Large yellow croaker</name>
    <name type="synonym">Pseudosciaena crocea</name>
    <dbReference type="NCBI Taxonomy" id="215358"/>
    <lineage>
        <taxon>Eukaryota</taxon>
        <taxon>Metazoa</taxon>
        <taxon>Chordata</taxon>
        <taxon>Craniata</taxon>
        <taxon>Vertebrata</taxon>
        <taxon>Euteleostomi</taxon>
        <taxon>Actinopterygii</taxon>
        <taxon>Neopterygii</taxon>
        <taxon>Teleostei</taxon>
        <taxon>Neoteleostei</taxon>
        <taxon>Acanthomorphata</taxon>
        <taxon>Eupercaria</taxon>
        <taxon>Sciaenidae</taxon>
        <taxon>Larimichthys</taxon>
    </lineage>
</organism>
<dbReference type="AlphaFoldDB" id="A0A6G0HKI9"/>
<comment type="caution">
    <text evidence="2">The sequence shown here is derived from an EMBL/GenBank/DDBJ whole genome shotgun (WGS) entry which is preliminary data.</text>
</comment>
<dbReference type="GO" id="GO:0060041">
    <property type="term" value="P:retina development in camera-type eye"/>
    <property type="evidence" value="ECO:0007669"/>
    <property type="project" value="TreeGrafter"/>
</dbReference>
<feature type="compositionally biased region" description="Basic and acidic residues" evidence="1">
    <location>
        <begin position="220"/>
        <end position="237"/>
    </location>
</feature>
<feature type="compositionally biased region" description="Polar residues" evidence="1">
    <location>
        <begin position="209"/>
        <end position="218"/>
    </location>
</feature>
<accession>A0A6G0HKI9</accession>
<sequence>MPDFSSHVASTFGSSSKALLAFLSVMTLKEGISNLNMDELNANSVSCAEALKMIDSLREIASIEDSHKLKVSLSNLQQSASKQLLQSWKGFQELGEKCKSRSTTPNDSEHELATEASPDCGIAENVIDEFIDNLDIPEELKEELASLSGSVKSDSDDNEKMSADIMEPKDNSTAKISNFPTEDVGNVRDVTQDETTNVDVSSIIKRFTDITQPKQSRMGSLKEKKPTDQATKDKDSKYGQNGAAKCPPAEPNEHIHEERQLYSTGRGEKTQQQGHDEDTSNQEKGNMNGVVSRKSIAENGHAHEDESGSEKEGQNMSSANKDLEQNKSCEQSVSSLGEPQVEFEGIQQESDDLSNHESHSEGEEDKQPSSSYYAELSIRASDTQEEEQPEVEGMELSNKDVSSTSVSPSHSEKEEPASSIRLNVTADESHSDVDEPSSEEEDQPEVQCKGLKAIVEEGLSGNEEESLEEEEHLDDLPDQTEKALIEETEENKISSDETTTMLMKHKCL</sequence>
<feature type="compositionally biased region" description="Acidic residues" evidence="1">
    <location>
        <begin position="434"/>
        <end position="444"/>
    </location>
</feature>
<feature type="compositionally biased region" description="Basic and acidic residues" evidence="1">
    <location>
        <begin position="353"/>
        <end position="367"/>
    </location>
</feature>
<gene>
    <name evidence="2" type="ORF">D5F01_LYC21888</name>
</gene>
<feature type="compositionally biased region" description="Acidic residues" evidence="1">
    <location>
        <begin position="383"/>
        <end position="393"/>
    </location>
</feature>
<feature type="compositionally biased region" description="Acidic residues" evidence="1">
    <location>
        <begin position="462"/>
        <end position="478"/>
    </location>
</feature>
<feature type="compositionally biased region" description="Low complexity" evidence="1">
    <location>
        <begin position="399"/>
        <end position="409"/>
    </location>
</feature>
<evidence type="ECO:0000313" key="3">
    <source>
        <dbReference type="Proteomes" id="UP000424527"/>
    </source>
</evidence>